<name>A0A0G0MYU1_9BACT</name>
<dbReference type="SUPFAM" id="SSF52540">
    <property type="entry name" value="P-loop containing nucleoside triphosphate hydrolases"/>
    <property type="match status" value="2"/>
</dbReference>
<dbReference type="GO" id="GO:0006400">
    <property type="term" value="P:tRNA modification"/>
    <property type="evidence" value="ECO:0007669"/>
    <property type="project" value="TreeGrafter"/>
</dbReference>
<feature type="region of interest" description="Interaction with substrate tRNA" evidence="10">
    <location>
        <begin position="34"/>
        <end position="37"/>
    </location>
</feature>
<dbReference type="Gene3D" id="3.40.50.300">
    <property type="entry name" value="P-loop containing nucleotide triphosphate hydrolases"/>
    <property type="match status" value="1"/>
</dbReference>
<dbReference type="InterPro" id="IPR039657">
    <property type="entry name" value="Dimethylallyltransferase"/>
</dbReference>
<organism evidence="14 15">
    <name type="scientific">candidate division WS6 bacterium GW2011_GWF2_39_15</name>
    <dbReference type="NCBI Taxonomy" id="1619100"/>
    <lineage>
        <taxon>Bacteria</taxon>
        <taxon>Candidatus Dojkabacteria</taxon>
    </lineage>
</organism>
<keyword evidence="6 10" id="KW-0547">Nucleotide-binding</keyword>
<evidence type="ECO:0000313" key="15">
    <source>
        <dbReference type="Proteomes" id="UP000034799"/>
    </source>
</evidence>
<evidence type="ECO:0000256" key="8">
    <source>
        <dbReference type="ARBA" id="ARBA00022842"/>
    </source>
</evidence>
<comment type="caution">
    <text evidence="10">Lacks conserved residue(s) required for the propagation of feature annotation.</text>
</comment>
<keyword evidence="4 10" id="KW-0808">Transferase</keyword>
<evidence type="ECO:0000256" key="6">
    <source>
        <dbReference type="ARBA" id="ARBA00022741"/>
    </source>
</evidence>
<evidence type="ECO:0000256" key="9">
    <source>
        <dbReference type="ARBA" id="ARBA00049563"/>
    </source>
</evidence>
<feature type="site" description="Interaction with substrate tRNA" evidence="10">
    <location>
        <position position="126"/>
    </location>
</feature>
<keyword evidence="5 10" id="KW-0819">tRNA processing</keyword>
<dbReference type="NCBIfam" id="TIGR00174">
    <property type="entry name" value="miaA"/>
    <property type="match status" value="1"/>
</dbReference>
<feature type="site" description="Interaction with substrate tRNA" evidence="10">
    <location>
        <position position="108"/>
    </location>
</feature>
<dbReference type="Gene3D" id="1.10.287.890">
    <property type="entry name" value="Crystal structure of tRNA isopentenylpyrophosphate transferase (bh2366) domain"/>
    <property type="match status" value="1"/>
</dbReference>
<comment type="cofactor">
    <cofactor evidence="1 10">
        <name>Mg(2+)</name>
        <dbReference type="ChEBI" id="CHEBI:18420"/>
    </cofactor>
</comment>
<evidence type="ECO:0000256" key="7">
    <source>
        <dbReference type="ARBA" id="ARBA00022840"/>
    </source>
</evidence>
<evidence type="ECO:0000256" key="10">
    <source>
        <dbReference type="HAMAP-Rule" id="MF_00185"/>
    </source>
</evidence>
<dbReference type="HAMAP" id="MF_00185">
    <property type="entry name" value="IPP_trans"/>
    <property type="match status" value="1"/>
</dbReference>
<comment type="similarity">
    <text evidence="3 10 13">Belongs to the IPP transferase family.</text>
</comment>
<dbReference type="GO" id="GO:0052381">
    <property type="term" value="F:tRNA dimethylallyltransferase activity"/>
    <property type="evidence" value="ECO:0007669"/>
    <property type="project" value="UniProtKB-UniRule"/>
</dbReference>
<accession>A0A0G0MYU1</accession>
<dbReference type="EMBL" id="LBWK01000002">
    <property type="protein sequence ID" value="KKR05711.1"/>
    <property type="molecule type" value="Genomic_DNA"/>
</dbReference>
<evidence type="ECO:0000256" key="5">
    <source>
        <dbReference type="ARBA" id="ARBA00022694"/>
    </source>
</evidence>
<feature type="binding site" evidence="10">
    <location>
        <begin position="9"/>
        <end position="16"/>
    </location>
    <ligand>
        <name>ATP</name>
        <dbReference type="ChEBI" id="CHEBI:30616"/>
    </ligand>
</feature>
<feature type="binding site" evidence="10">
    <location>
        <begin position="11"/>
        <end position="16"/>
    </location>
    <ligand>
        <name>substrate</name>
    </ligand>
</feature>
<evidence type="ECO:0000256" key="4">
    <source>
        <dbReference type="ARBA" id="ARBA00022679"/>
    </source>
</evidence>
<comment type="caution">
    <text evidence="14">The sequence shown here is derived from an EMBL/GenBank/DDBJ whole genome shotgun (WGS) entry which is preliminary data.</text>
</comment>
<comment type="function">
    <text evidence="2 10 12">Catalyzes the transfer of a dimethylallyl group onto the adenine at position 37 in tRNAs that read codons beginning with uridine, leading to the formation of N6-(dimethylallyl)adenosine (i(6)A).</text>
</comment>
<keyword evidence="8 10" id="KW-0460">Magnesium</keyword>
<evidence type="ECO:0000256" key="13">
    <source>
        <dbReference type="RuleBase" id="RU003785"/>
    </source>
</evidence>
<dbReference type="GO" id="GO:0005524">
    <property type="term" value="F:ATP binding"/>
    <property type="evidence" value="ECO:0007669"/>
    <property type="project" value="UniProtKB-UniRule"/>
</dbReference>
<dbReference type="EC" id="2.5.1.75" evidence="10"/>
<protein>
    <recommendedName>
        <fullName evidence="10">tRNA dimethylallyltransferase</fullName>
        <ecNumber evidence="10">2.5.1.75</ecNumber>
    </recommendedName>
    <alternativeName>
        <fullName evidence="10">Dimethylallyl diphosphate:tRNA dimethylallyltransferase</fullName>
        <shortName evidence="10">DMAPP:tRNA dimethylallyltransferase</shortName>
        <shortName evidence="10">DMATase</shortName>
    </alternativeName>
    <alternativeName>
        <fullName evidence="10">Isopentenyl-diphosphate:tRNA isopentenyltransferase</fullName>
        <shortName evidence="10">IPP transferase</shortName>
        <shortName evidence="10">IPPT</shortName>
        <shortName evidence="10">IPTase</shortName>
    </alternativeName>
</protein>
<dbReference type="Proteomes" id="UP000034799">
    <property type="component" value="Unassembled WGS sequence"/>
</dbReference>
<keyword evidence="7 10" id="KW-0067">ATP-binding</keyword>
<dbReference type="Pfam" id="PF01715">
    <property type="entry name" value="IPPT"/>
    <property type="match status" value="1"/>
</dbReference>
<dbReference type="InterPro" id="IPR027417">
    <property type="entry name" value="P-loop_NTPase"/>
</dbReference>
<dbReference type="PANTHER" id="PTHR11088:SF60">
    <property type="entry name" value="TRNA DIMETHYLALLYLTRANSFERASE"/>
    <property type="match status" value="1"/>
</dbReference>
<dbReference type="AlphaFoldDB" id="A0A0G0MYU1"/>
<dbReference type="PATRIC" id="fig|1619100.3.peg.767"/>
<evidence type="ECO:0000256" key="11">
    <source>
        <dbReference type="RuleBase" id="RU003783"/>
    </source>
</evidence>
<evidence type="ECO:0000313" key="14">
    <source>
        <dbReference type="EMBL" id="KKR05711.1"/>
    </source>
</evidence>
<gene>
    <name evidence="10" type="primary">miaA</name>
    <name evidence="14" type="ORF">UT34_C0002G0218</name>
</gene>
<comment type="catalytic activity">
    <reaction evidence="9 10 11">
        <text>adenosine(37) in tRNA + dimethylallyl diphosphate = N(6)-dimethylallyladenosine(37) in tRNA + diphosphate</text>
        <dbReference type="Rhea" id="RHEA:26482"/>
        <dbReference type="Rhea" id="RHEA-COMP:10162"/>
        <dbReference type="Rhea" id="RHEA-COMP:10375"/>
        <dbReference type="ChEBI" id="CHEBI:33019"/>
        <dbReference type="ChEBI" id="CHEBI:57623"/>
        <dbReference type="ChEBI" id="CHEBI:74411"/>
        <dbReference type="ChEBI" id="CHEBI:74415"/>
        <dbReference type="EC" id="2.5.1.75"/>
    </reaction>
</comment>
<evidence type="ECO:0000256" key="1">
    <source>
        <dbReference type="ARBA" id="ARBA00001946"/>
    </source>
</evidence>
<dbReference type="InterPro" id="IPR018022">
    <property type="entry name" value="IPT"/>
</dbReference>
<reference evidence="14 15" key="1">
    <citation type="journal article" date="2015" name="Nature">
        <title>rRNA introns, odd ribosomes, and small enigmatic genomes across a large radiation of phyla.</title>
        <authorList>
            <person name="Brown C.T."/>
            <person name="Hug L.A."/>
            <person name="Thomas B.C."/>
            <person name="Sharon I."/>
            <person name="Castelle C.J."/>
            <person name="Singh A."/>
            <person name="Wilkins M.J."/>
            <person name="Williams K.H."/>
            <person name="Banfield J.F."/>
        </authorList>
    </citation>
    <scope>NUCLEOTIDE SEQUENCE [LARGE SCALE GENOMIC DNA]</scope>
</reference>
<evidence type="ECO:0000256" key="3">
    <source>
        <dbReference type="ARBA" id="ARBA00005842"/>
    </source>
</evidence>
<dbReference type="PANTHER" id="PTHR11088">
    <property type="entry name" value="TRNA DIMETHYLALLYLTRANSFERASE"/>
    <property type="match status" value="1"/>
</dbReference>
<evidence type="ECO:0000256" key="12">
    <source>
        <dbReference type="RuleBase" id="RU003784"/>
    </source>
</evidence>
<dbReference type="STRING" id="1619100.UT34_C0002G0218"/>
<proteinExistence type="inferred from homology"/>
<comment type="subunit">
    <text evidence="10">Monomer.</text>
</comment>
<evidence type="ECO:0000256" key="2">
    <source>
        <dbReference type="ARBA" id="ARBA00003213"/>
    </source>
</evidence>
<sequence>MLPIVVVAGPTCSGKTDLAIKLAKAFNGFIINADSRQVYKDIPVATAQPKPDHVNSDGSWTIQGIKHYLFGFVPLSKEYNIKTFNRDVKKLLASKDLSNKLPILVGGSGLYIDSFINSYDLKHNQRSIYTRSYLNTLPLESLQKIAGSNLDTLNESDSKNRVRIIRLIEKGQKNDLKGAPIKHIYLLKDLPMELLEVRIKKRIDIMIKSGLEQEALGVLTKYDRKNLKGLNTIGMKEFVPYIKGEGSIEEVKSQIYFHTRQYAKRQKTWFKRNTIAIKVNTDKDAIKVVDSRLKGNS</sequence>